<proteinExistence type="predicted"/>
<dbReference type="Pfam" id="PF07332">
    <property type="entry name" value="Phage_holin_3_6"/>
    <property type="match status" value="1"/>
</dbReference>
<dbReference type="AlphaFoldDB" id="A0A831KCJ3"/>
<reference evidence="2" key="1">
    <citation type="journal article" date="2020" name="mSystems">
        <title>Genome- and Community-Level Interaction Insights into Carbon Utilization and Element Cycling Functions of Hydrothermarchaeota in Hydrothermal Sediment.</title>
        <authorList>
            <person name="Zhou Z."/>
            <person name="Liu Y."/>
            <person name="Xu W."/>
            <person name="Pan J."/>
            <person name="Luo Z.H."/>
            <person name="Li M."/>
        </authorList>
    </citation>
    <scope>NUCLEOTIDE SEQUENCE [LARGE SCALE GENOMIC DNA]</scope>
    <source>
        <strain evidence="2">HyVt-26</strain>
    </source>
</reference>
<dbReference type="EMBL" id="DRCV01000216">
    <property type="protein sequence ID" value="HDK38338.1"/>
    <property type="molecule type" value="Genomic_DNA"/>
</dbReference>
<gene>
    <name evidence="2" type="ORF">ENG92_04910</name>
</gene>
<keyword evidence="1" id="KW-0472">Membrane</keyword>
<organism evidence="2">
    <name type="scientific">Thiolapillus brandeum</name>
    <dbReference type="NCBI Taxonomy" id="1076588"/>
    <lineage>
        <taxon>Bacteria</taxon>
        <taxon>Pseudomonadati</taxon>
        <taxon>Pseudomonadota</taxon>
        <taxon>Gammaproteobacteria</taxon>
        <taxon>Chromatiales</taxon>
        <taxon>Sedimenticolaceae</taxon>
        <taxon>Thiolapillus</taxon>
    </lineage>
</organism>
<accession>A0A831KCJ3</accession>
<dbReference type="InterPro" id="IPR009937">
    <property type="entry name" value="Phage_holin_3_6"/>
</dbReference>
<dbReference type="Proteomes" id="UP000885822">
    <property type="component" value="Unassembled WGS sequence"/>
</dbReference>
<keyword evidence="1" id="KW-0812">Transmembrane</keyword>
<evidence type="ECO:0000256" key="1">
    <source>
        <dbReference type="SAM" id="Phobius"/>
    </source>
</evidence>
<evidence type="ECO:0000313" key="2">
    <source>
        <dbReference type="EMBL" id="HDK38338.1"/>
    </source>
</evidence>
<sequence>MKMYRRWQPYCCLPWERSLAGPSHRNRRIVMKEEFNAKLNLLIKSEKALFRLEVRKKSRQTVFVAIALLAVLAALALLNVAVYLYLTSHFSPMLSAAILAGMNLAVAGVFLLIASRQDTGPEAESLQEIRDFAWEQVSSEIDGMKQQVSEFTNGIRSVGGSINSVMHRDYSALVALLPIVQSLLAAHKKKRDANEAGASEKPK</sequence>
<evidence type="ECO:0008006" key="3">
    <source>
        <dbReference type="Google" id="ProtNLM"/>
    </source>
</evidence>
<feature type="transmembrane region" description="Helical" evidence="1">
    <location>
        <begin position="61"/>
        <end position="86"/>
    </location>
</feature>
<protein>
    <recommendedName>
        <fullName evidence="3">Phage holin family protein</fullName>
    </recommendedName>
</protein>
<keyword evidence="1" id="KW-1133">Transmembrane helix</keyword>
<comment type="caution">
    <text evidence="2">The sequence shown here is derived from an EMBL/GenBank/DDBJ whole genome shotgun (WGS) entry which is preliminary data.</text>
</comment>
<name>A0A831KCJ3_9GAMM</name>
<feature type="transmembrane region" description="Helical" evidence="1">
    <location>
        <begin position="92"/>
        <end position="114"/>
    </location>
</feature>